<evidence type="ECO:0000313" key="9">
    <source>
        <dbReference type="EMBL" id="KKL57423.1"/>
    </source>
</evidence>
<keyword evidence="4" id="KW-0802">TPR repeat</keyword>
<dbReference type="PANTHER" id="PTHR37422:SF23">
    <property type="entry name" value="TEICHURONIC ACID BIOSYNTHESIS PROTEIN TUAE"/>
    <property type="match status" value="1"/>
</dbReference>
<feature type="non-terminal residue" evidence="9">
    <location>
        <position position="1"/>
    </location>
</feature>
<feature type="transmembrane region" description="Helical" evidence="7">
    <location>
        <begin position="354"/>
        <end position="375"/>
    </location>
</feature>
<keyword evidence="6 7" id="KW-0472">Membrane</keyword>
<sequence>TLMLLLMVTARAMDGKVDLSILKRAIFPVYAGLFLVSLFSVTQAINKGEAWYYTFRIIPEIAFLFCATVILSEQNINVIIKFIVLLAIGLGGYGVYQYFTIDNPAVRTGTMANMNLCSTSHLLMIPFSIYAIWRYSKIWKILGIVAAAVALFIILFSLRTRSTWVALFVMSIIATCRNRKMLLIVILLFIMAGTGIYLIRGNHVFYSESILERFDLWLGSIDMLKDHPLGVGAGNWRINIVPYARYMTLSEAMTKVAFCKVYFQRAHNSFVQILAELGVQGFILYLSLFILSLYYAIKARSVLIYSCLAAYMVDACFSFPRERTFYVVYLLILMAFAIRLSHTHKPVYKARFAYLGSVLMLAGVSFAVVIFGIRYQTECNVYRMIHAKNKQQWDKLLRYTENISRFSTLDSFCTPLLVYQGVGNYAKRDFSRAVTDLQRAYEQNPNHIHVLTQLAQCYKIHQRPDLAREYYQKALDLFPGNKQALAGLETIKIVAKGKL</sequence>
<keyword evidence="2 7" id="KW-0812">Transmembrane</keyword>
<feature type="transmembrane region" description="Helical" evidence="7">
    <location>
        <begin position="20"/>
        <end position="41"/>
    </location>
</feature>
<dbReference type="InterPro" id="IPR007016">
    <property type="entry name" value="O-antigen_ligase-rel_domated"/>
</dbReference>
<dbReference type="PROSITE" id="PS50005">
    <property type="entry name" value="TPR"/>
    <property type="match status" value="1"/>
</dbReference>
<evidence type="ECO:0000256" key="2">
    <source>
        <dbReference type="ARBA" id="ARBA00022692"/>
    </source>
</evidence>
<comment type="subcellular location">
    <subcellularLocation>
        <location evidence="1">Membrane</location>
        <topology evidence="1">Multi-pass membrane protein</topology>
    </subcellularLocation>
</comment>
<gene>
    <name evidence="9" type="ORF">LCGC14_2235550</name>
</gene>
<dbReference type="PANTHER" id="PTHR37422">
    <property type="entry name" value="TEICHURONIC ACID BIOSYNTHESIS PROTEIN TUAE"/>
    <property type="match status" value="1"/>
</dbReference>
<accession>A0A0F9D6Q6</accession>
<dbReference type="Pfam" id="PF07719">
    <property type="entry name" value="TPR_2"/>
    <property type="match status" value="1"/>
</dbReference>
<feature type="transmembrane region" description="Helical" evidence="7">
    <location>
        <begin position="53"/>
        <end position="72"/>
    </location>
</feature>
<dbReference type="InterPro" id="IPR019734">
    <property type="entry name" value="TPR_rpt"/>
</dbReference>
<dbReference type="SMART" id="SM00028">
    <property type="entry name" value="TPR"/>
    <property type="match status" value="2"/>
</dbReference>
<feature type="transmembrane region" description="Helical" evidence="7">
    <location>
        <begin position="326"/>
        <end position="342"/>
    </location>
</feature>
<reference evidence="9" key="1">
    <citation type="journal article" date="2015" name="Nature">
        <title>Complex archaea that bridge the gap between prokaryotes and eukaryotes.</title>
        <authorList>
            <person name="Spang A."/>
            <person name="Saw J.H."/>
            <person name="Jorgensen S.L."/>
            <person name="Zaremba-Niedzwiedzka K."/>
            <person name="Martijn J."/>
            <person name="Lind A.E."/>
            <person name="van Eijk R."/>
            <person name="Schleper C."/>
            <person name="Guy L."/>
            <person name="Ettema T.J."/>
        </authorList>
    </citation>
    <scope>NUCLEOTIDE SEQUENCE</scope>
</reference>
<evidence type="ECO:0000256" key="4">
    <source>
        <dbReference type="ARBA" id="ARBA00022803"/>
    </source>
</evidence>
<evidence type="ECO:0000259" key="8">
    <source>
        <dbReference type="Pfam" id="PF04932"/>
    </source>
</evidence>
<feature type="domain" description="O-antigen ligase-related" evidence="8">
    <location>
        <begin position="146"/>
        <end position="286"/>
    </location>
</feature>
<dbReference type="Pfam" id="PF04932">
    <property type="entry name" value="Wzy_C"/>
    <property type="match status" value="1"/>
</dbReference>
<dbReference type="InterPro" id="IPR013105">
    <property type="entry name" value="TPR_2"/>
</dbReference>
<name>A0A0F9D6Q6_9ZZZZ</name>
<feature type="transmembrane region" description="Helical" evidence="7">
    <location>
        <begin position="139"/>
        <end position="160"/>
    </location>
</feature>
<feature type="transmembrane region" description="Helical" evidence="7">
    <location>
        <begin position="78"/>
        <end position="99"/>
    </location>
</feature>
<keyword evidence="3" id="KW-0677">Repeat</keyword>
<feature type="transmembrane region" description="Helical" evidence="7">
    <location>
        <begin position="270"/>
        <end position="295"/>
    </location>
</feature>
<dbReference type="GO" id="GO:0016020">
    <property type="term" value="C:membrane"/>
    <property type="evidence" value="ECO:0007669"/>
    <property type="project" value="UniProtKB-SubCell"/>
</dbReference>
<dbReference type="Gene3D" id="1.25.40.10">
    <property type="entry name" value="Tetratricopeptide repeat domain"/>
    <property type="match status" value="1"/>
</dbReference>
<comment type="caution">
    <text evidence="9">The sequence shown here is derived from an EMBL/GenBank/DDBJ whole genome shotgun (WGS) entry which is preliminary data.</text>
</comment>
<protein>
    <recommendedName>
        <fullName evidence="8">O-antigen ligase-related domain-containing protein</fullName>
    </recommendedName>
</protein>
<feature type="transmembrane region" description="Helical" evidence="7">
    <location>
        <begin position="181"/>
        <end position="199"/>
    </location>
</feature>
<dbReference type="AlphaFoldDB" id="A0A0F9D6Q6"/>
<keyword evidence="5 7" id="KW-1133">Transmembrane helix</keyword>
<evidence type="ECO:0000256" key="1">
    <source>
        <dbReference type="ARBA" id="ARBA00004141"/>
    </source>
</evidence>
<proteinExistence type="predicted"/>
<organism evidence="9">
    <name type="scientific">marine sediment metagenome</name>
    <dbReference type="NCBI Taxonomy" id="412755"/>
    <lineage>
        <taxon>unclassified sequences</taxon>
        <taxon>metagenomes</taxon>
        <taxon>ecological metagenomes</taxon>
    </lineage>
</organism>
<evidence type="ECO:0000256" key="7">
    <source>
        <dbReference type="SAM" id="Phobius"/>
    </source>
</evidence>
<evidence type="ECO:0000256" key="5">
    <source>
        <dbReference type="ARBA" id="ARBA00022989"/>
    </source>
</evidence>
<dbReference type="EMBL" id="LAZR01030171">
    <property type="protein sequence ID" value="KKL57423.1"/>
    <property type="molecule type" value="Genomic_DNA"/>
</dbReference>
<evidence type="ECO:0000256" key="3">
    <source>
        <dbReference type="ARBA" id="ARBA00022737"/>
    </source>
</evidence>
<dbReference type="InterPro" id="IPR011990">
    <property type="entry name" value="TPR-like_helical_dom_sf"/>
</dbReference>
<evidence type="ECO:0000256" key="6">
    <source>
        <dbReference type="ARBA" id="ARBA00023136"/>
    </source>
</evidence>
<dbReference type="InterPro" id="IPR051533">
    <property type="entry name" value="WaaL-like"/>
</dbReference>
<dbReference type="SUPFAM" id="SSF48452">
    <property type="entry name" value="TPR-like"/>
    <property type="match status" value="1"/>
</dbReference>